<keyword evidence="2" id="KW-1185">Reference proteome</keyword>
<dbReference type="KEGG" id="fek:C1H87_16280"/>
<dbReference type="AlphaFoldDB" id="A0A2K9PSZ3"/>
<proteinExistence type="predicted"/>
<evidence type="ECO:0000313" key="2">
    <source>
        <dbReference type="Proteomes" id="UP000235826"/>
    </source>
</evidence>
<name>A0A2K9PSZ3_9FLAO</name>
<organism evidence="1 2">
    <name type="scientific">Flavivirga eckloniae</name>
    <dbReference type="NCBI Taxonomy" id="1803846"/>
    <lineage>
        <taxon>Bacteria</taxon>
        <taxon>Pseudomonadati</taxon>
        <taxon>Bacteroidota</taxon>
        <taxon>Flavobacteriia</taxon>
        <taxon>Flavobacteriales</taxon>
        <taxon>Flavobacteriaceae</taxon>
        <taxon>Flavivirga</taxon>
    </lineage>
</organism>
<reference evidence="1 2" key="1">
    <citation type="submission" date="2018-01" db="EMBL/GenBank/DDBJ databases">
        <title>Complete genome sequence of Flavivirga eckloniae ECD14 isolated from seaweed Ecklonia cava.</title>
        <authorList>
            <person name="Lee J.H."/>
            <person name="Baik K.S."/>
            <person name="Seong C.N."/>
        </authorList>
    </citation>
    <scope>NUCLEOTIDE SEQUENCE [LARGE SCALE GENOMIC DNA]</scope>
    <source>
        <strain evidence="1 2">ECD14</strain>
    </source>
</reference>
<gene>
    <name evidence="1" type="ORF">C1H87_16280</name>
</gene>
<accession>A0A2K9PSZ3</accession>
<dbReference type="Proteomes" id="UP000235826">
    <property type="component" value="Chromosome"/>
</dbReference>
<evidence type="ECO:0000313" key="1">
    <source>
        <dbReference type="EMBL" id="AUP80181.1"/>
    </source>
</evidence>
<sequence length="113" mass="12055">MLTLQNDSVNSVTWSVLSNLVLVSSNNTSATIRFGSSPGSGFVRASFNGMVLTQNVTFGPPPLSITVQGSGPFGQLNVNDNGSTAPYKFYKNGLYILKITSGEINETHQIIVK</sequence>
<protein>
    <submittedName>
        <fullName evidence="1">Uncharacterized protein</fullName>
    </submittedName>
</protein>
<dbReference type="EMBL" id="CP025791">
    <property type="protein sequence ID" value="AUP80181.1"/>
    <property type="molecule type" value="Genomic_DNA"/>
</dbReference>